<evidence type="ECO:0000256" key="3">
    <source>
        <dbReference type="SAM" id="SignalP"/>
    </source>
</evidence>
<dbReference type="OrthoDB" id="10618297at2759"/>
<name>A0A9Q1H379_HOLLE</name>
<feature type="signal peptide" evidence="3">
    <location>
        <begin position="1"/>
        <end position="21"/>
    </location>
</feature>
<keyword evidence="2" id="KW-0472">Membrane</keyword>
<feature type="chain" id="PRO_5040495543" description="Ig-like domain-containing protein" evidence="3">
    <location>
        <begin position="22"/>
        <end position="493"/>
    </location>
</feature>
<accession>A0A9Q1H379</accession>
<evidence type="ECO:0000313" key="4">
    <source>
        <dbReference type="EMBL" id="KAJ8031333.1"/>
    </source>
</evidence>
<feature type="region of interest" description="Disordered" evidence="1">
    <location>
        <begin position="454"/>
        <end position="493"/>
    </location>
</feature>
<comment type="caution">
    <text evidence="4">The sequence shown here is derived from an EMBL/GenBank/DDBJ whole genome shotgun (WGS) entry which is preliminary data.</text>
</comment>
<evidence type="ECO:0008006" key="6">
    <source>
        <dbReference type="Google" id="ProtNLM"/>
    </source>
</evidence>
<dbReference type="InterPro" id="IPR013783">
    <property type="entry name" value="Ig-like_fold"/>
</dbReference>
<dbReference type="Gene3D" id="2.60.40.10">
    <property type="entry name" value="Immunoglobulins"/>
    <property type="match status" value="1"/>
</dbReference>
<dbReference type="CDD" id="cd00096">
    <property type="entry name" value="Ig"/>
    <property type="match status" value="1"/>
</dbReference>
<feature type="transmembrane region" description="Helical" evidence="2">
    <location>
        <begin position="282"/>
        <end position="302"/>
    </location>
</feature>
<dbReference type="AlphaFoldDB" id="A0A9Q1H379"/>
<keyword evidence="5" id="KW-1185">Reference proteome</keyword>
<organism evidence="4 5">
    <name type="scientific">Holothuria leucospilota</name>
    <name type="common">Black long sea cucumber</name>
    <name type="synonym">Mertensiothuria leucospilota</name>
    <dbReference type="NCBI Taxonomy" id="206669"/>
    <lineage>
        <taxon>Eukaryota</taxon>
        <taxon>Metazoa</taxon>
        <taxon>Echinodermata</taxon>
        <taxon>Eleutherozoa</taxon>
        <taxon>Echinozoa</taxon>
        <taxon>Holothuroidea</taxon>
        <taxon>Aspidochirotacea</taxon>
        <taxon>Aspidochirotida</taxon>
        <taxon>Holothuriidae</taxon>
        <taxon>Holothuria</taxon>
    </lineage>
</organism>
<evidence type="ECO:0000256" key="1">
    <source>
        <dbReference type="SAM" id="MobiDB-lite"/>
    </source>
</evidence>
<evidence type="ECO:0000256" key="2">
    <source>
        <dbReference type="SAM" id="Phobius"/>
    </source>
</evidence>
<keyword evidence="2" id="KW-0812">Transmembrane</keyword>
<proteinExistence type="predicted"/>
<reference evidence="4" key="1">
    <citation type="submission" date="2021-10" db="EMBL/GenBank/DDBJ databases">
        <title>Tropical sea cucumber genome reveals ecological adaptation and Cuvierian tubules defense mechanism.</title>
        <authorList>
            <person name="Chen T."/>
        </authorList>
    </citation>
    <scope>NUCLEOTIDE SEQUENCE</scope>
    <source>
        <strain evidence="4">Nanhai2018</strain>
        <tissue evidence="4">Muscle</tissue>
    </source>
</reference>
<keyword evidence="3" id="KW-0732">Signal</keyword>
<keyword evidence="2" id="KW-1133">Transmembrane helix</keyword>
<dbReference type="EMBL" id="JAIZAY010000013">
    <property type="protein sequence ID" value="KAJ8031333.1"/>
    <property type="molecule type" value="Genomic_DNA"/>
</dbReference>
<dbReference type="Proteomes" id="UP001152320">
    <property type="component" value="Chromosome 13"/>
</dbReference>
<evidence type="ECO:0000313" key="5">
    <source>
        <dbReference type="Proteomes" id="UP001152320"/>
    </source>
</evidence>
<protein>
    <recommendedName>
        <fullName evidence="6">Ig-like domain-containing protein</fullName>
    </recommendedName>
</protein>
<gene>
    <name evidence="4" type="ORF">HOLleu_28033</name>
</gene>
<sequence length="493" mass="55971">MISLLKLVLFFSTVLKWQGKAQNVVFELLDSEVNEVIFVGERDIVLNCSVRCVTNAVITIKRGESVMVTSDRNDGYLEYNIDEVLMGDNGEYTCTVSYVDVNTGLNVTEMETLNLNFKEERPQCFRNGTEGEPFQVGDLLLMSCYCLEDDACLWVRSIDGEGTATVVPVFETISYRGKKIQRIKEEYTIFTNINIRYDCIVGQKFCSIGPQVKSTEDTIVNKVPSDDELSRQDGECHLFQTASLSNLKLTTEKANYQHMEYMVTTNSNAEVTDRGNALLRSISFGTSGITVIFILTVVIMYIRWRRHKNKLGNKIEHQYFNPVDTNNKSCNETNTVKDTGTYYHHIQDPDGRQNDVCAKDVCPISKVNGAYEYKLPTTDETFQRGKMFEKMGLDIAIHTDPSVTLEKNKSQNEIALSVPPKDVALSRGTFELHVENDWAVYSFHLYIGEDEKKLNLKRNDEEVPEDGTSERKEMQPSVTSSEIYAEVDRSLAK</sequence>